<dbReference type="CDD" id="cd01948">
    <property type="entry name" value="EAL"/>
    <property type="match status" value="1"/>
</dbReference>
<dbReference type="Pfam" id="PF00563">
    <property type="entry name" value="EAL"/>
    <property type="match status" value="1"/>
</dbReference>
<evidence type="ECO:0000313" key="3">
    <source>
        <dbReference type="Proteomes" id="UP000042738"/>
    </source>
</evidence>
<dbReference type="PANTHER" id="PTHR33121">
    <property type="entry name" value="CYCLIC DI-GMP PHOSPHODIESTERASE PDEF"/>
    <property type="match status" value="1"/>
</dbReference>
<dbReference type="SMART" id="SM00052">
    <property type="entry name" value="EAL"/>
    <property type="match status" value="1"/>
</dbReference>
<proteinExistence type="predicted"/>
<dbReference type="InterPro" id="IPR050706">
    <property type="entry name" value="Cyclic-di-GMP_PDE-like"/>
</dbReference>
<evidence type="ECO:0000259" key="1">
    <source>
        <dbReference type="PROSITE" id="PS50883"/>
    </source>
</evidence>
<dbReference type="AlphaFoldDB" id="A0A068Z563"/>
<gene>
    <name evidence="2" type="ORF">SYMBAF_08850</name>
</gene>
<dbReference type="PROSITE" id="PS50883">
    <property type="entry name" value="EAL"/>
    <property type="match status" value="1"/>
</dbReference>
<dbReference type="EMBL" id="CP050855">
    <property type="protein sequence ID" value="QLH63014.1"/>
    <property type="molecule type" value="Genomic_DNA"/>
</dbReference>
<evidence type="ECO:0000313" key="2">
    <source>
        <dbReference type="EMBL" id="QLH63014.1"/>
    </source>
</evidence>
<dbReference type="InterPro" id="IPR001633">
    <property type="entry name" value="EAL_dom"/>
</dbReference>
<dbReference type="GeneID" id="93736603"/>
<reference evidence="2 3" key="1">
    <citation type="journal article" date="2014" name="Genome Announc.">
        <title>Whole-Genome Sequence of Serratia symbiotica Strain CWBI-2.3T, a Free-Living Symbiont of the Black Bean Aphid Aphis fabae.</title>
        <authorList>
            <person name="Foray V."/>
            <person name="Grigorescu A.S."/>
            <person name="Sabri A."/>
            <person name="Haubruge E."/>
            <person name="Lognay G."/>
            <person name="Francis F."/>
            <person name="Fauconnier M.L."/>
            <person name="Hance T."/>
            <person name="Thonart P."/>
        </authorList>
    </citation>
    <scope>NUCLEOTIDE SEQUENCE [LARGE SCALE GENOMIC DNA]</scope>
    <source>
        <strain evidence="2">CWBI-2.3</strain>
    </source>
</reference>
<name>A0A068Z563_9GAMM</name>
<dbReference type="InterPro" id="IPR035919">
    <property type="entry name" value="EAL_sf"/>
</dbReference>
<dbReference type="GO" id="GO:0071111">
    <property type="term" value="F:cyclic-guanylate-specific phosphodiesterase activity"/>
    <property type="evidence" value="ECO:0007669"/>
    <property type="project" value="InterPro"/>
</dbReference>
<dbReference type="STRING" id="138074.SYMBAF_20217"/>
<accession>A0A068Z563</accession>
<dbReference type="PANTHER" id="PTHR33121:SF78">
    <property type="entry name" value="CYCLIC DI-GMP PHOSPHODIESTERASE PDEH"/>
    <property type="match status" value="1"/>
</dbReference>
<protein>
    <submittedName>
        <fullName evidence="2">EAL domain-containing protein</fullName>
    </submittedName>
</protein>
<sequence>MGGFFREKNNGINYVFQPMFAKSGQLLAVECLSRFTFNSEYAHFSPEQFFRYADSETRVEILLDQVNLIEKYKYWFHKNQVIATLNVDDDSLRELANSRFAEKINAMHCIHFEISENATRLTEQYIHSVPTLDHYSFWLDDFGTGYAGFSALYNSPFRFVKLDRFLLWELMKKSGGESLMHALLHFFYLNHYKVIIEGIETLEHKKWLDEMPYYALQGKLWKESSITDLNSLLAAKYF</sequence>
<dbReference type="Proteomes" id="UP000042738">
    <property type="component" value="Chromosome"/>
</dbReference>
<dbReference type="SUPFAM" id="SSF141868">
    <property type="entry name" value="EAL domain-like"/>
    <property type="match status" value="1"/>
</dbReference>
<dbReference type="Gene3D" id="3.20.20.450">
    <property type="entry name" value="EAL domain"/>
    <property type="match status" value="1"/>
</dbReference>
<dbReference type="RefSeq" id="WP_040264980.1">
    <property type="nucleotide sequence ID" value="NZ_CP050855.1"/>
</dbReference>
<feature type="domain" description="EAL" evidence="1">
    <location>
        <begin position="1"/>
        <end position="238"/>
    </location>
</feature>
<organism evidence="2 3">
    <name type="scientific">Serratia symbiotica</name>
    <dbReference type="NCBI Taxonomy" id="138074"/>
    <lineage>
        <taxon>Bacteria</taxon>
        <taxon>Pseudomonadati</taxon>
        <taxon>Pseudomonadota</taxon>
        <taxon>Gammaproteobacteria</taxon>
        <taxon>Enterobacterales</taxon>
        <taxon>Yersiniaceae</taxon>
        <taxon>Serratia</taxon>
    </lineage>
</organism>